<keyword evidence="1" id="KW-1185">Reference proteome</keyword>
<evidence type="ECO:0000313" key="2">
    <source>
        <dbReference type="WBParaSite" id="L893_g15729.t1"/>
    </source>
</evidence>
<evidence type="ECO:0000313" key="1">
    <source>
        <dbReference type="Proteomes" id="UP000095287"/>
    </source>
</evidence>
<dbReference type="AlphaFoldDB" id="A0A1I7YFC1"/>
<protein>
    <submittedName>
        <fullName evidence="2">Uncharacterized protein</fullName>
    </submittedName>
</protein>
<sequence length="102" mass="11650">MSESKFDLDTQPMEFINDVQLVETDFKTDRHSKHSDHPICYPLSDPVSGHSNIPCQPVLLTAFSVEFERFCGRGNCNLLRAVFNEIFIWKSVRTPCSVTSQL</sequence>
<name>A0A1I7YFC1_9BILA</name>
<reference evidence="2" key="1">
    <citation type="submission" date="2016-11" db="UniProtKB">
        <authorList>
            <consortium name="WormBaseParasite"/>
        </authorList>
    </citation>
    <scope>IDENTIFICATION</scope>
</reference>
<dbReference type="Proteomes" id="UP000095287">
    <property type="component" value="Unplaced"/>
</dbReference>
<proteinExistence type="predicted"/>
<dbReference type="WBParaSite" id="L893_g15729.t1">
    <property type="protein sequence ID" value="L893_g15729.t1"/>
    <property type="gene ID" value="L893_g15729"/>
</dbReference>
<accession>A0A1I7YFC1</accession>
<organism evidence="1 2">
    <name type="scientific">Steinernema glaseri</name>
    <dbReference type="NCBI Taxonomy" id="37863"/>
    <lineage>
        <taxon>Eukaryota</taxon>
        <taxon>Metazoa</taxon>
        <taxon>Ecdysozoa</taxon>
        <taxon>Nematoda</taxon>
        <taxon>Chromadorea</taxon>
        <taxon>Rhabditida</taxon>
        <taxon>Tylenchina</taxon>
        <taxon>Panagrolaimomorpha</taxon>
        <taxon>Strongyloidoidea</taxon>
        <taxon>Steinernematidae</taxon>
        <taxon>Steinernema</taxon>
    </lineage>
</organism>